<accession>A0A1F7RZQ8</accession>
<dbReference type="Proteomes" id="UP000178797">
    <property type="component" value="Unassembled WGS sequence"/>
</dbReference>
<evidence type="ECO:0000313" key="2">
    <source>
        <dbReference type="Proteomes" id="UP000178797"/>
    </source>
</evidence>
<sequence length="601" mass="67787">MLPSILDYLNINTLVNAAVKRVLGDNRYLLDLNGFLLEATIPLSLTAGSRLPVRIREFSNDNITLDIILTDEVEPPQEQVQKPKEQYISIRERNATTILQMIEEPITATNIQVVKELLRKNAPVNKETFQTVINILSHNDIKQPPQTGHLVTTTNKPASNIPQDITPKMATTVFLLSRGVIPSPELVTTIVKLNSEYKLDITVNTPNLLNSKINTTITEHLSTNTMEISTKDTSIGNKNTIEQSPQLSPVIKSALDFIRSVSLDMEGTVTEDEFYRTIQTTINKWQFTKQLPDVITNAVNTVLEVSPELVYLDKAIPITEKLLAEPPKSHSNVTNTIMTSQASPEQITINTILNLIDADIATIKGANKTTDVGIPTPIIEQKITNLKELITLLKPEELNILHTKLLGREKKEIEYNTLLSYTKAEKGNILELFDRFSAYRVLNQLSMLRMDGVYITEIPTYIEGKLITIPVRIFHRRTEDQNGQQKNRKHKPQELTITLDIDMTRIGKVRTLISVLHGEEASKRNLKVSFNVRNKKVKDHFDRHREELTQALLSTGYDTTVSTNIADKSTASQNAKADNLIDILDLYSSDRKPYMSVDIRI</sequence>
<comment type="caution">
    <text evidence="1">The sequence shown here is derived from an EMBL/GenBank/DDBJ whole genome shotgun (WGS) entry which is preliminary data.</text>
</comment>
<dbReference type="EMBL" id="MGDE01000061">
    <property type="protein sequence ID" value="OGL47019.1"/>
    <property type="molecule type" value="Genomic_DNA"/>
</dbReference>
<reference evidence="1 2" key="1">
    <citation type="journal article" date="2016" name="Nat. Commun.">
        <title>Thousands of microbial genomes shed light on interconnected biogeochemical processes in an aquifer system.</title>
        <authorList>
            <person name="Anantharaman K."/>
            <person name="Brown C.T."/>
            <person name="Hug L.A."/>
            <person name="Sharon I."/>
            <person name="Castelle C.J."/>
            <person name="Probst A.J."/>
            <person name="Thomas B.C."/>
            <person name="Singh A."/>
            <person name="Wilkins M.J."/>
            <person name="Karaoz U."/>
            <person name="Brodie E.L."/>
            <person name="Williams K.H."/>
            <person name="Hubbard S.S."/>
            <person name="Banfield J.F."/>
        </authorList>
    </citation>
    <scope>NUCLEOTIDE SEQUENCE [LARGE SCALE GENOMIC DNA]</scope>
</reference>
<proteinExistence type="predicted"/>
<name>A0A1F7RZQ8_9BACT</name>
<protein>
    <submittedName>
        <fullName evidence="1">Uncharacterized protein</fullName>
    </submittedName>
</protein>
<evidence type="ECO:0000313" key="1">
    <source>
        <dbReference type="EMBL" id="OGL47019.1"/>
    </source>
</evidence>
<dbReference type="AlphaFoldDB" id="A0A1F7RZQ8"/>
<gene>
    <name evidence="1" type="ORF">A2W05_02580</name>
</gene>
<organism evidence="1 2">
    <name type="scientific">Candidatus Schekmanbacteria bacterium RBG_16_38_10</name>
    <dbReference type="NCBI Taxonomy" id="1817879"/>
    <lineage>
        <taxon>Bacteria</taxon>
        <taxon>Candidatus Schekmaniibacteriota</taxon>
    </lineage>
</organism>